<dbReference type="SUPFAM" id="SSF48264">
    <property type="entry name" value="Cytochrome P450"/>
    <property type="match status" value="1"/>
</dbReference>
<keyword evidence="6 8" id="KW-0408">Iron</keyword>
<dbReference type="Proteomes" id="UP000214365">
    <property type="component" value="Unassembled WGS sequence"/>
</dbReference>
<evidence type="ECO:0000256" key="3">
    <source>
        <dbReference type="ARBA" id="ARBA00022617"/>
    </source>
</evidence>
<keyword evidence="11" id="KW-0472">Membrane</keyword>
<comment type="caution">
    <text evidence="12">The sequence shown here is derived from an EMBL/GenBank/DDBJ whole genome shotgun (WGS) entry which is preliminary data.</text>
</comment>
<dbReference type="RefSeq" id="XP_020123329.1">
    <property type="nucleotide sequence ID" value="XM_020260980.1"/>
</dbReference>
<feature type="transmembrane region" description="Helical" evidence="11">
    <location>
        <begin position="18"/>
        <end position="35"/>
    </location>
</feature>
<dbReference type="Pfam" id="PF00067">
    <property type="entry name" value="p450"/>
    <property type="match status" value="1"/>
</dbReference>
<sequence>MAGRDFDLSQLTQGHSHIIYFIFILALALLLYSYVRTHVEIIRYPSTLPLIREPHGKRRFSLKTRLAYYLDCRSLYSETYETYSKKNIPCLLPGNGLFRDEVVLPPSYLPWITAQPDNVLSAVDAMRELNQIAWTAGHRKYNDDGWTGKLVETFLTGGRSLERLMPGLHDELGLSLSELFGTDTGKWKEIEVLEIMKEVVVRASGRYIVGVPLCRDRTYMRHNIYFADQFVLVAGIIGALPKLLRPILGPIAAIPLRYHIWKIKKVFRPTFKHRVRTVNQYADQKNSNCLKTPEPVDHLQTMFRWAQKNRPEELNLHDMTIRLALTSFSGTHQTSIAITNIIFNILASDTEYDTIRILRREITEVLGESAFNPGLEPERWSELWTKATISRMVRLDSVLRETMRISTFGHRSMMRKVMVDRLEIPGGNDEICVLPKGSMISILALPVHRDPEIFDEPLKFKPFRFSQQREAEKSQANRPTSSPHAGSNGPQFLPFGNGRHACPGRFLLDFELKMIVANLLMKYDISFPNEYHGQRPENVWVAEVQVPPSWGKIRVKRRIAK</sequence>
<evidence type="ECO:0000256" key="6">
    <source>
        <dbReference type="ARBA" id="ARBA00023004"/>
    </source>
</evidence>
<gene>
    <name evidence="12" type="ORF">UA08_01148</name>
</gene>
<dbReference type="InterPro" id="IPR001128">
    <property type="entry name" value="Cyt_P450"/>
</dbReference>
<feature type="transmembrane region" description="Helical" evidence="11">
    <location>
        <begin position="225"/>
        <end position="244"/>
    </location>
</feature>
<keyword evidence="7 9" id="KW-0503">Monooxygenase</keyword>
<dbReference type="GO" id="GO:0020037">
    <property type="term" value="F:heme binding"/>
    <property type="evidence" value="ECO:0007669"/>
    <property type="project" value="InterPro"/>
</dbReference>
<feature type="binding site" description="axial binding residue" evidence="8">
    <location>
        <position position="502"/>
    </location>
    <ligand>
        <name>heme</name>
        <dbReference type="ChEBI" id="CHEBI:30413"/>
    </ligand>
    <ligandPart>
        <name>Fe</name>
        <dbReference type="ChEBI" id="CHEBI:18248"/>
    </ligandPart>
</feature>
<evidence type="ECO:0000313" key="12">
    <source>
        <dbReference type="EMBL" id="OKL63208.1"/>
    </source>
</evidence>
<evidence type="ECO:0000256" key="9">
    <source>
        <dbReference type="RuleBase" id="RU000461"/>
    </source>
</evidence>
<dbReference type="AlphaFoldDB" id="A0A1Q5QBL2"/>
<dbReference type="PANTHER" id="PTHR46206:SF1">
    <property type="entry name" value="P450, PUTATIVE (EUROFUNG)-RELATED"/>
    <property type="match status" value="1"/>
</dbReference>
<name>A0A1Q5QBL2_TALAT</name>
<evidence type="ECO:0000256" key="1">
    <source>
        <dbReference type="ARBA" id="ARBA00001971"/>
    </source>
</evidence>
<dbReference type="InterPro" id="IPR017972">
    <property type="entry name" value="Cyt_P450_CS"/>
</dbReference>
<dbReference type="Gene3D" id="1.10.630.10">
    <property type="entry name" value="Cytochrome P450"/>
    <property type="match status" value="1"/>
</dbReference>
<dbReference type="PANTHER" id="PTHR46206">
    <property type="entry name" value="CYTOCHROME P450"/>
    <property type="match status" value="1"/>
</dbReference>
<dbReference type="GO" id="GO:0005506">
    <property type="term" value="F:iron ion binding"/>
    <property type="evidence" value="ECO:0007669"/>
    <property type="project" value="InterPro"/>
</dbReference>
<dbReference type="CDD" id="cd11041">
    <property type="entry name" value="CYP503A1-like"/>
    <property type="match status" value="1"/>
</dbReference>
<dbReference type="InterPro" id="IPR036396">
    <property type="entry name" value="Cyt_P450_sf"/>
</dbReference>
<dbReference type="OrthoDB" id="1844152at2759"/>
<dbReference type="GeneID" id="31000903"/>
<evidence type="ECO:0000256" key="4">
    <source>
        <dbReference type="ARBA" id="ARBA00022723"/>
    </source>
</evidence>
<organism evidence="12 13">
    <name type="scientific">Talaromyces atroroseus</name>
    <dbReference type="NCBI Taxonomy" id="1441469"/>
    <lineage>
        <taxon>Eukaryota</taxon>
        <taxon>Fungi</taxon>
        <taxon>Dikarya</taxon>
        <taxon>Ascomycota</taxon>
        <taxon>Pezizomycotina</taxon>
        <taxon>Eurotiomycetes</taxon>
        <taxon>Eurotiomycetidae</taxon>
        <taxon>Eurotiales</taxon>
        <taxon>Trichocomaceae</taxon>
        <taxon>Talaromyces</taxon>
        <taxon>Talaromyces sect. Trachyspermi</taxon>
    </lineage>
</organism>
<evidence type="ECO:0000313" key="13">
    <source>
        <dbReference type="Proteomes" id="UP000214365"/>
    </source>
</evidence>
<evidence type="ECO:0000256" key="7">
    <source>
        <dbReference type="ARBA" id="ARBA00023033"/>
    </source>
</evidence>
<dbReference type="PROSITE" id="PS00086">
    <property type="entry name" value="CYTOCHROME_P450"/>
    <property type="match status" value="1"/>
</dbReference>
<comment type="cofactor">
    <cofactor evidence="1 8">
        <name>heme</name>
        <dbReference type="ChEBI" id="CHEBI:30413"/>
    </cofactor>
</comment>
<accession>A0A1Q5QBL2</accession>
<dbReference type="STRING" id="1441469.A0A1Q5QBL2"/>
<keyword evidence="4 8" id="KW-0479">Metal-binding</keyword>
<keyword evidence="11" id="KW-1133">Transmembrane helix</keyword>
<dbReference type="GO" id="GO:0016705">
    <property type="term" value="F:oxidoreductase activity, acting on paired donors, with incorporation or reduction of molecular oxygen"/>
    <property type="evidence" value="ECO:0007669"/>
    <property type="project" value="InterPro"/>
</dbReference>
<feature type="compositionally biased region" description="Polar residues" evidence="10">
    <location>
        <begin position="476"/>
        <end position="490"/>
    </location>
</feature>
<proteinExistence type="inferred from homology"/>
<reference evidence="12 13" key="1">
    <citation type="submission" date="2015-06" db="EMBL/GenBank/DDBJ databases">
        <title>Talaromyces atroroseus IBT 11181 draft genome.</title>
        <authorList>
            <person name="Rasmussen K.B."/>
            <person name="Rasmussen S."/>
            <person name="Petersen B."/>
            <person name="Sicheritz-Ponten T."/>
            <person name="Mortensen U.H."/>
            <person name="Thrane U."/>
        </authorList>
    </citation>
    <scope>NUCLEOTIDE SEQUENCE [LARGE SCALE GENOMIC DNA]</scope>
    <source>
        <strain evidence="12 13">IBT 11181</strain>
    </source>
</reference>
<evidence type="ECO:0000256" key="2">
    <source>
        <dbReference type="ARBA" id="ARBA00010617"/>
    </source>
</evidence>
<dbReference type="GO" id="GO:0004497">
    <property type="term" value="F:monooxygenase activity"/>
    <property type="evidence" value="ECO:0007669"/>
    <property type="project" value="UniProtKB-KW"/>
</dbReference>
<keyword evidence="13" id="KW-1185">Reference proteome</keyword>
<keyword evidence="3 8" id="KW-0349">Heme</keyword>
<keyword evidence="5 9" id="KW-0560">Oxidoreductase</keyword>
<keyword evidence="11" id="KW-0812">Transmembrane</keyword>
<dbReference type="PRINTS" id="PR00465">
    <property type="entry name" value="EP450IV"/>
</dbReference>
<protein>
    <recommendedName>
        <fullName evidence="14">Cytochrome P450</fullName>
    </recommendedName>
</protein>
<dbReference type="EMBL" id="LFMY01000002">
    <property type="protein sequence ID" value="OKL63208.1"/>
    <property type="molecule type" value="Genomic_DNA"/>
</dbReference>
<comment type="similarity">
    <text evidence="2 9">Belongs to the cytochrome P450 family.</text>
</comment>
<evidence type="ECO:0000256" key="10">
    <source>
        <dbReference type="SAM" id="MobiDB-lite"/>
    </source>
</evidence>
<dbReference type="InterPro" id="IPR002403">
    <property type="entry name" value="Cyt_P450_E_grp-IV"/>
</dbReference>
<evidence type="ECO:0000256" key="11">
    <source>
        <dbReference type="SAM" id="Phobius"/>
    </source>
</evidence>
<evidence type="ECO:0000256" key="8">
    <source>
        <dbReference type="PIRSR" id="PIRSR602403-1"/>
    </source>
</evidence>
<evidence type="ECO:0008006" key="14">
    <source>
        <dbReference type="Google" id="ProtNLM"/>
    </source>
</evidence>
<feature type="region of interest" description="Disordered" evidence="10">
    <location>
        <begin position="469"/>
        <end position="494"/>
    </location>
</feature>
<evidence type="ECO:0000256" key="5">
    <source>
        <dbReference type="ARBA" id="ARBA00023002"/>
    </source>
</evidence>